<dbReference type="Gene3D" id="3.40.50.10310">
    <property type="entry name" value="Creatininase"/>
    <property type="match status" value="1"/>
</dbReference>
<evidence type="ECO:0000313" key="7">
    <source>
        <dbReference type="Proteomes" id="UP000002217"/>
    </source>
</evidence>
<reference evidence="6 7" key="1">
    <citation type="journal article" date="2009" name="Stand. Genomic Sci.">
        <title>Complete genome sequence of Desulfotomaculum acetoxidans type strain (5575).</title>
        <authorList>
            <person name="Spring S."/>
            <person name="Lapidus A."/>
            <person name="Schroder M."/>
            <person name="Gleim D."/>
            <person name="Sims D."/>
            <person name="Meincke L."/>
            <person name="Glavina Del Rio T."/>
            <person name="Tice H."/>
            <person name="Copeland A."/>
            <person name="Cheng J.F."/>
            <person name="Lucas S."/>
            <person name="Chen F."/>
            <person name="Nolan M."/>
            <person name="Bruce D."/>
            <person name="Goodwin L."/>
            <person name="Pitluck S."/>
            <person name="Ivanova N."/>
            <person name="Mavromatis K."/>
            <person name="Mikhailova N."/>
            <person name="Pati A."/>
            <person name="Chen A."/>
            <person name="Palaniappan K."/>
            <person name="Land M."/>
            <person name="Hauser L."/>
            <person name="Chang Y.J."/>
            <person name="Jeffries C.D."/>
            <person name="Chain P."/>
            <person name="Saunders E."/>
            <person name="Brettin T."/>
            <person name="Detter J.C."/>
            <person name="Goker M."/>
            <person name="Bristow J."/>
            <person name="Eisen J.A."/>
            <person name="Markowitz V."/>
            <person name="Hugenholtz P."/>
            <person name="Kyrpides N.C."/>
            <person name="Klenk H.P."/>
            <person name="Han C."/>
        </authorList>
    </citation>
    <scope>NUCLEOTIDE SEQUENCE [LARGE SCALE GENOMIC DNA]</scope>
    <source>
        <strain evidence="7">ATCC 49208 / DSM 771 / VKM B-1644</strain>
    </source>
</reference>
<proteinExistence type="inferred from homology"/>
<dbReference type="EMBL" id="CP001720">
    <property type="protein sequence ID" value="ACV62317.1"/>
    <property type="molecule type" value="Genomic_DNA"/>
</dbReference>
<dbReference type="GO" id="GO:0009231">
    <property type="term" value="P:riboflavin biosynthetic process"/>
    <property type="evidence" value="ECO:0007669"/>
    <property type="project" value="TreeGrafter"/>
</dbReference>
<dbReference type="RefSeq" id="WP_015757031.1">
    <property type="nucleotide sequence ID" value="NC_013216.1"/>
</dbReference>
<dbReference type="Pfam" id="PF02633">
    <property type="entry name" value="Creatininase"/>
    <property type="match status" value="1"/>
</dbReference>
<protein>
    <submittedName>
        <fullName evidence="6">Creatininase</fullName>
    </submittedName>
</protein>
<dbReference type="eggNOG" id="COG1402">
    <property type="taxonomic scope" value="Bacteria"/>
</dbReference>
<dbReference type="AlphaFoldDB" id="C8VVK2"/>
<gene>
    <name evidence="6" type="ordered locus">Dtox_1449</name>
</gene>
<keyword evidence="2" id="KW-0479">Metal-binding</keyword>
<dbReference type="PANTHER" id="PTHR35005">
    <property type="entry name" value="3-DEHYDRO-SCYLLO-INOSOSE HYDROLASE"/>
    <property type="match status" value="1"/>
</dbReference>
<comment type="similarity">
    <text evidence="5">Belongs to the creatininase superfamily.</text>
</comment>
<dbReference type="KEGG" id="dae:Dtox_1449"/>
<name>C8VVK2_DESAS</name>
<evidence type="ECO:0000256" key="2">
    <source>
        <dbReference type="ARBA" id="ARBA00022723"/>
    </source>
</evidence>
<dbReference type="Proteomes" id="UP000002217">
    <property type="component" value="Chromosome"/>
</dbReference>
<dbReference type="OrthoDB" id="9801445at2"/>
<dbReference type="SUPFAM" id="SSF102215">
    <property type="entry name" value="Creatininase"/>
    <property type="match status" value="1"/>
</dbReference>
<dbReference type="PANTHER" id="PTHR35005:SF1">
    <property type="entry name" value="2-AMINO-5-FORMYLAMINO-6-RIBOSYLAMINOPYRIMIDIN-4(3H)-ONE 5'-MONOPHOSPHATE DEFORMYLASE"/>
    <property type="match status" value="1"/>
</dbReference>
<evidence type="ECO:0000256" key="3">
    <source>
        <dbReference type="ARBA" id="ARBA00022801"/>
    </source>
</evidence>
<sequence>MLTTNSKWPELTDVEFAILPVGSIEQHGWHLPLSTDSLIANGLATKLAGKFNKSYLLPLFPFTSSFEHSGFPGSVSLKVSTIAAVIEDILDSLEFSNIKKCVIVNGHQGNHFLRNVVQELNRFGPRVLLTPSKSAWDIAYQEAGISTTISKDMHAGEGETSLIMHLNPETINPSGVKDVDSPSRPLFEVLGMKRYTDTGAIGFPSRATEEKGVALLNILVKECEKVIMEFVENE</sequence>
<accession>C8VVK2</accession>
<evidence type="ECO:0000256" key="5">
    <source>
        <dbReference type="ARBA" id="ARBA00024029"/>
    </source>
</evidence>
<evidence type="ECO:0000313" key="6">
    <source>
        <dbReference type="EMBL" id="ACV62317.1"/>
    </source>
</evidence>
<evidence type="ECO:0000256" key="1">
    <source>
        <dbReference type="ARBA" id="ARBA00001947"/>
    </source>
</evidence>
<organism evidence="6 7">
    <name type="scientific">Desulfofarcimen acetoxidans (strain ATCC 49208 / DSM 771 / KCTC 5769 / VKM B-1644 / 5575)</name>
    <name type="common">Desulfotomaculum acetoxidans</name>
    <dbReference type="NCBI Taxonomy" id="485916"/>
    <lineage>
        <taxon>Bacteria</taxon>
        <taxon>Bacillati</taxon>
        <taxon>Bacillota</taxon>
        <taxon>Clostridia</taxon>
        <taxon>Eubacteriales</taxon>
        <taxon>Peptococcaceae</taxon>
        <taxon>Desulfofarcimen</taxon>
    </lineage>
</organism>
<keyword evidence="4" id="KW-0862">Zinc</keyword>
<dbReference type="GO" id="GO:0016811">
    <property type="term" value="F:hydrolase activity, acting on carbon-nitrogen (but not peptide) bonds, in linear amides"/>
    <property type="evidence" value="ECO:0007669"/>
    <property type="project" value="TreeGrafter"/>
</dbReference>
<dbReference type="InterPro" id="IPR024087">
    <property type="entry name" value="Creatininase-like_sf"/>
</dbReference>
<dbReference type="STRING" id="485916.Dtox_1449"/>
<evidence type="ECO:0000256" key="4">
    <source>
        <dbReference type="ARBA" id="ARBA00022833"/>
    </source>
</evidence>
<keyword evidence="7" id="KW-1185">Reference proteome</keyword>
<keyword evidence="3" id="KW-0378">Hydrolase</keyword>
<dbReference type="GO" id="GO:0046872">
    <property type="term" value="F:metal ion binding"/>
    <property type="evidence" value="ECO:0007669"/>
    <property type="project" value="UniProtKB-KW"/>
</dbReference>
<dbReference type="InterPro" id="IPR003785">
    <property type="entry name" value="Creatininase/forma_Hydrolase"/>
</dbReference>
<dbReference type="HOGENOM" id="CLU_055029_4_0_9"/>
<comment type="cofactor">
    <cofactor evidence="1">
        <name>Zn(2+)</name>
        <dbReference type="ChEBI" id="CHEBI:29105"/>
    </cofactor>
</comment>